<evidence type="ECO:0000313" key="8">
    <source>
        <dbReference type="Proteomes" id="UP001501666"/>
    </source>
</evidence>
<evidence type="ECO:0000313" key="7">
    <source>
        <dbReference type="EMBL" id="GAA2678174.1"/>
    </source>
</evidence>
<keyword evidence="8" id="KW-1185">Reference proteome</keyword>
<dbReference type="Pfam" id="PF07992">
    <property type="entry name" value="Pyr_redox_2"/>
    <property type="match status" value="1"/>
</dbReference>
<dbReference type="PRINTS" id="PR00368">
    <property type="entry name" value="FADPNR"/>
</dbReference>
<dbReference type="InterPro" id="IPR045024">
    <property type="entry name" value="NDH-2"/>
</dbReference>
<evidence type="ECO:0000256" key="5">
    <source>
        <dbReference type="ARBA" id="ARBA00023027"/>
    </source>
</evidence>
<comment type="similarity">
    <text evidence="1">Belongs to the NADH dehydrogenase family.</text>
</comment>
<feature type="domain" description="FAD/NAD(P)-binding" evidence="6">
    <location>
        <begin position="5"/>
        <end position="327"/>
    </location>
</feature>
<dbReference type="PANTHER" id="PTHR43706:SF45">
    <property type="entry name" value="NADH DEHYDROGENASE-LIKE PROTEIN RV1812C"/>
    <property type="match status" value="1"/>
</dbReference>
<keyword evidence="5" id="KW-0520">NAD</keyword>
<evidence type="ECO:0000256" key="2">
    <source>
        <dbReference type="ARBA" id="ARBA00022630"/>
    </source>
</evidence>
<accession>A0ABN3SIN0</accession>
<keyword evidence="2" id="KW-0285">Flavoprotein</keyword>
<gene>
    <name evidence="7" type="ORF">GCM10010412_061190</name>
</gene>
<dbReference type="RefSeq" id="WP_346151104.1">
    <property type="nucleotide sequence ID" value="NZ_BAAATE010000019.1"/>
</dbReference>
<dbReference type="Proteomes" id="UP001501666">
    <property type="component" value="Unassembled WGS sequence"/>
</dbReference>
<evidence type="ECO:0000259" key="6">
    <source>
        <dbReference type="Pfam" id="PF07992"/>
    </source>
</evidence>
<dbReference type="EMBL" id="BAAATE010000019">
    <property type="protein sequence ID" value="GAA2678174.1"/>
    <property type="molecule type" value="Genomic_DNA"/>
</dbReference>
<dbReference type="PRINTS" id="PR00411">
    <property type="entry name" value="PNDRDTASEI"/>
</dbReference>
<organism evidence="7 8">
    <name type="scientific">Nonomuraea recticatena</name>
    <dbReference type="NCBI Taxonomy" id="46178"/>
    <lineage>
        <taxon>Bacteria</taxon>
        <taxon>Bacillati</taxon>
        <taxon>Actinomycetota</taxon>
        <taxon>Actinomycetes</taxon>
        <taxon>Streptosporangiales</taxon>
        <taxon>Streptosporangiaceae</taxon>
        <taxon>Nonomuraea</taxon>
    </lineage>
</organism>
<name>A0ABN3SIN0_9ACTN</name>
<reference evidence="7 8" key="1">
    <citation type="journal article" date="2019" name="Int. J. Syst. Evol. Microbiol.">
        <title>The Global Catalogue of Microorganisms (GCM) 10K type strain sequencing project: providing services to taxonomists for standard genome sequencing and annotation.</title>
        <authorList>
            <consortium name="The Broad Institute Genomics Platform"/>
            <consortium name="The Broad Institute Genome Sequencing Center for Infectious Disease"/>
            <person name="Wu L."/>
            <person name="Ma J."/>
        </authorList>
    </citation>
    <scope>NUCLEOTIDE SEQUENCE [LARGE SCALE GENOMIC DNA]</scope>
    <source>
        <strain evidence="7 8">JCM 6835</strain>
    </source>
</reference>
<dbReference type="InterPro" id="IPR023753">
    <property type="entry name" value="FAD/NAD-binding_dom"/>
</dbReference>
<dbReference type="PANTHER" id="PTHR43706">
    <property type="entry name" value="NADH DEHYDROGENASE"/>
    <property type="match status" value="1"/>
</dbReference>
<protein>
    <recommendedName>
        <fullName evidence="6">FAD/NAD(P)-binding domain-containing protein</fullName>
    </recommendedName>
</protein>
<proteinExistence type="inferred from homology"/>
<dbReference type="InterPro" id="IPR036188">
    <property type="entry name" value="FAD/NAD-bd_sf"/>
</dbReference>
<dbReference type="SUPFAM" id="SSF51905">
    <property type="entry name" value="FAD/NAD(P)-binding domain"/>
    <property type="match status" value="1"/>
</dbReference>
<dbReference type="Gene3D" id="3.50.50.100">
    <property type="match status" value="1"/>
</dbReference>
<sequence>MSPPRVVIVGAGLAGYHAASALSRRMRGRAEVVLVNPTGFTLYLPLLLDVAAGKLDPSRVTVPLARALPDVRVVLGTVDRIDTGSRRVHYVDADQAAGLLAYDRLIVTVGGVTKVRPVSAVSAHSFGFHDIAEALHLRDHIERQLYLAATSDNPTERAARRTFVVLGAGHTGTELAAAGQLMSREIARGHPWLREQPIRWILAEPAERLLPDMHPRLSETATRVLRRRGVDVRTRTSVGQVTSGGLRLSDGEFVPTRTIVWSFGVRPDPLINGLRLAVEQGRIRVDEYLSVPGHPEIYVCGDAAAVPDLTRPGKITPMSGRHAVRQGRLAGRNVAASLGSGRREPYRHGNRGATVDLGGWQAAADPLGIPFSGIAAKAATRACRLFTVPANRMAIVNDWLADALLPGRRTPRHRAPVSMTPLNLTQEKR</sequence>
<evidence type="ECO:0000256" key="1">
    <source>
        <dbReference type="ARBA" id="ARBA00005272"/>
    </source>
</evidence>
<comment type="caution">
    <text evidence="7">The sequence shown here is derived from an EMBL/GenBank/DDBJ whole genome shotgun (WGS) entry which is preliminary data.</text>
</comment>
<evidence type="ECO:0000256" key="3">
    <source>
        <dbReference type="ARBA" id="ARBA00022827"/>
    </source>
</evidence>
<keyword evidence="4" id="KW-0560">Oxidoreductase</keyword>
<evidence type="ECO:0000256" key="4">
    <source>
        <dbReference type="ARBA" id="ARBA00023002"/>
    </source>
</evidence>
<keyword evidence="3" id="KW-0274">FAD</keyword>